<dbReference type="CDD" id="cd07246">
    <property type="entry name" value="VOC_like"/>
    <property type="match status" value="1"/>
</dbReference>
<proteinExistence type="predicted"/>
<dbReference type="Pfam" id="PF00903">
    <property type="entry name" value="Glyoxalase"/>
    <property type="match status" value="1"/>
</dbReference>
<gene>
    <name evidence="3" type="ORF">NX786_03215</name>
</gene>
<feature type="region of interest" description="Disordered" evidence="1">
    <location>
        <begin position="140"/>
        <end position="162"/>
    </location>
</feature>
<evidence type="ECO:0000256" key="1">
    <source>
        <dbReference type="SAM" id="MobiDB-lite"/>
    </source>
</evidence>
<dbReference type="InterPro" id="IPR029068">
    <property type="entry name" value="Glyas_Bleomycin-R_OHBP_Dase"/>
</dbReference>
<dbReference type="Gene3D" id="3.30.720.120">
    <property type="match status" value="1"/>
</dbReference>
<comment type="caution">
    <text evidence="3">The sequence shown here is derived from an EMBL/GenBank/DDBJ whole genome shotgun (WGS) entry which is preliminary data.</text>
</comment>
<evidence type="ECO:0000313" key="4">
    <source>
        <dbReference type="Proteomes" id="UP001165263"/>
    </source>
</evidence>
<dbReference type="PANTHER" id="PTHR34109:SF1">
    <property type="entry name" value="VOC DOMAIN-CONTAINING PROTEIN"/>
    <property type="match status" value="1"/>
</dbReference>
<organism evidence="3 4">
    <name type="scientific">Telluria mixta</name>
    <dbReference type="NCBI Taxonomy" id="34071"/>
    <lineage>
        <taxon>Bacteria</taxon>
        <taxon>Pseudomonadati</taxon>
        <taxon>Pseudomonadota</taxon>
        <taxon>Betaproteobacteria</taxon>
        <taxon>Burkholderiales</taxon>
        <taxon>Oxalobacteraceae</taxon>
        <taxon>Telluria group</taxon>
        <taxon>Telluria</taxon>
    </lineage>
</organism>
<dbReference type="PROSITE" id="PS51819">
    <property type="entry name" value="VOC"/>
    <property type="match status" value="1"/>
</dbReference>
<dbReference type="PANTHER" id="PTHR34109">
    <property type="entry name" value="BNAUNNG04460D PROTEIN-RELATED"/>
    <property type="match status" value="1"/>
</dbReference>
<dbReference type="EMBL" id="JANUHC010000001">
    <property type="protein sequence ID" value="MCS0628339.1"/>
    <property type="molecule type" value="Genomic_DNA"/>
</dbReference>
<evidence type="ECO:0000313" key="3">
    <source>
        <dbReference type="EMBL" id="MCS0628339.1"/>
    </source>
</evidence>
<feature type="domain" description="VOC" evidence="2">
    <location>
        <begin position="11"/>
        <end position="136"/>
    </location>
</feature>
<protein>
    <submittedName>
        <fullName evidence="3">VOC family protein</fullName>
    </submittedName>
</protein>
<dbReference type="Gene3D" id="3.30.720.110">
    <property type="match status" value="1"/>
</dbReference>
<sequence>MTQQVRPIPEGFHTITPHLVCCGAADALTFYTQAFGAVETMRMPAPGGKLMHAQMRIGDSVFMLADAFPESNCVDPRALNNTPVYIHLYVEDADAVWTRAVEAGAKPLMPVTDMFWGDRYGQIEDPFGHRWSIATHKRDMTPEQMQEEMQKSMGQGCEGAQQ</sequence>
<dbReference type="Proteomes" id="UP001165263">
    <property type="component" value="Unassembled WGS sequence"/>
</dbReference>
<dbReference type="InterPro" id="IPR004360">
    <property type="entry name" value="Glyas_Fos-R_dOase_dom"/>
</dbReference>
<dbReference type="RefSeq" id="WP_259447574.1">
    <property type="nucleotide sequence ID" value="NZ_CP119520.1"/>
</dbReference>
<evidence type="ECO:0000259" key="2">
    <source>
        <dbReference type="PROSITE" id="PS51819"/>
    </source>
</evidence>
<keyword evidence="4" id="KW-1185">Reference proteome</keyword>
<accession>A0ABT2BV82</accession>
<name>A0ABT2BV82_9BURK</name>
<dbReference type="SUPFAM" id="SSF54593">
    <property type="entry name" value="Glyoxalase/Bleomycin resistance protein/Dihydroxybiphenyl dioxygenase"/>
    <property type="match status" value="1"/>
</dbReference>
<reference evidence="3" key="1">
    <citation type="submission" date="2022-08" db="EMBL/GenBank/DDBJ databases">
        <title>Reclassification of Massilia species as members of the genera Telluria, Duganella, Pseudoduganella, Mokoshia gen. nov. and Zemynaea gen. nov. using orthogonal and non-orthogonal genome-based approaches.</title>
        <authorList>
            <person name="Bowman J.P."/>
        </authorList>
    </citation>
    <scope>NUCLEOTIDE SEQUENCE</scope>
    <source>
        <strain evidence="3">LMG 11547</strain>
    </source>
</reference>
<dbReference type="InterPro" id="IPR037523">
    <property type="entry name" value="VOC_core"/>
</dbReference>